<feature type="region of interest" description="Disordered" evidence="1">
    <location>
        <begin position="1"/>
        <end position="61"/>
    </location>
</feature>
<keyword evidence="3" id="KW-1185">Reference proteome</keyword>
<feature type="transmembrane region" description="Helical" evidence="2">
    <location>
        <begin position="66"/>
        <end position="90"/>
    </location>
</feature>
<keyword evidence="2" id="KW-0472">Membrane</keyword>
<evidence type="ECO:0000256" key="1">
    <source>
        <dbReference type="SAM" id="MobiDB-lite"/>
    </source>
</evidence>
<feature type="region of interest" description="Disordered" evidence="1">
    <location>
        <begin position="124"/>
        <end position="161"/>
    </location>
</feature>
<keyword evidence="2" id="KW-0812">Transmembrane</keyword>
<keyword evidence="2" id="KW-1133">Transmembrane helix</keyword>
<dbReference type="KEGG" id="ipu:124628740"/>
<reference evidence="4" key="2">
    <citation type="submission" date="2025-08" db="UniProtKB">
        <authorList>
            <consortium name="RefSeq"/>
        </authorList>
    </citation>
    <scope>IDENTIFICATION</scope>
    <source>
        <tissue evidence="4">Blood</tissue>
    </source>
</reference>
<dbReference type="GeneID" id="124628740"/>
<protein>
    <submittedName>
        <fullName evidence="4">Uncharacterized protein LOC124628740</fullName>
    </submittedName>
</protein>
<dbReference type="RefSeq" id="XP_047014910.2">
    <property type="nucleotide sequence ID" value="XM_047158954.2"/>
</dbReference>
<evidence type="ECO:0000313" key="4">
    <source>
        <dbReference type="RefSeq" id="XP_047014910.2"/>
    </source>
</evidence>
<feature type="compositionally biased region" description="Polar residues" evidence="1">
    <location>
        <begin position="27"/>
        <end position="41"/>
    </location>
</feature>
<sequence>MHPEHISSSTSNKSSSNTTSSHSVSSPETHTGVTNPSSTNNKDSRTEHVLTNSSPSSNQGEGVPGWAIALLVLAAIAILLLIIIIIILLLRWCCVDNGDDVRSLPPQEHTPYMRTTFREPLSVPAYSPHTPQKNLYPFDDLPQSPKPKPNRTGTYEVNPEK</sequence>
<dbReference type="OrthoDB" id="10468497at2759"/>
<accession>A0A979F4U3</accession>
<feature type="compositionally biased region" description="Low complexity" evidence="1">
    <location>
        <begin position="7"/>
        <end position="26"/>
    </location>
</feature>
<evidence type="ECO:0000313" key="3">
    <source>
        <dbReference type="Proteomes" id="UP000221080"/>
    </source>
</evidence>
<feature type="compositionally biased region" description="Polar residues" evidence="1">
    <location>
        <begin position="49"/>
        <end position="60"/>
    </location>
</feature>
<evidence type="ECO:0000256" key="2">
    <source>
        <dbReference type="SAM" id="Phobius"/>
    </source>
</evidence>
<proteinExistence type="predicted"/>
<name>A0A979F4U3_ICTPU</name>
<dbReference type="Proteomes" id="UP000221080">
    <property type="component" value="Chromosome 12"/>
</dbReference>
<dbReference type="AlphaFoldDB" id="A0A979F4U3"/>
<organism evidence="3 4">
    <name type="scientific">Ictalurus punctatus</name>
    <name type="common">Channel catfish</name>
    <name type="synonym">Silurus punctatus</name>
    <dbReference type="NCBI Taxonomy" id="7998"/>
    <lineage>
        <taxon>Eukaryota</taxon>
        <taxon>Metazoa</taxon>
        <taxon>Chordata</taxon>
        <taxon>Craniata</taxon>
        <taxon>Vertebrata</taxon>
        <taxon>Euteleostomi</taxon>
        <taxon>Actinopterygii</taxon>
        <taxon>Neopterygii</taxon>
        <taxon>Teleostei</taxon>
        <taxon>Ostariophysi</taxon>
        <taxon>Siluriformes</taxon>
        <taxon>Ictaluridae</taxon>
        <taxon>Ictalurus</taxon>
    </lineage>
</organism>
<gene>
    <name evidence="4" type="primary">LOC124628740</name>
</gene>
<reference evidence="3" key="1">
    <citation type="journal article" date="2016" name="Nat. Commun.">
        <title>The channel catfish genome sequence provides insights into the evolution of scale formation in teleosts.</title>
        <authorList>
            <person name="Liu Z."/>
            <person name="Liu S."/>
            <person name="Yao J."/>
            <person name="Bao L."/>
            <person name="Zhang J."/>
            <person name="Li Y."/>
            <person name="Jiang C."/>
            <person name="Sun L."/>
            <person name="Wang R."/>
            <person name="Zhang Y."/>
            <person name="Zhou T."/>
            <person name="Zeng Q."/>
            <person name="Fu Q."/>
            <person name="Gao S."/>
            <person name="Li N."/>
            <person name="Koren S."/>
            <person name="Jiang Y."/>
            <person name="Zimin A."/>
            <person name="Xu P."/>
            <person name="Phillippy A.M."/>
            <person name="Geng X."/>
            <person name="Song L."/>
            <person name="Sun F."/>
            <person name="Li C."/>
            <person name="Wang X."/>
            <person name="Chen A."/>
            <person name="Jin Y."/>
            <person name="Yuan Z."/>
            <person name="Yang Y."/>
            <person name="Tan S."/>
            <person name="Peatman E."/>
            <person name="Lu J."/>
            <person name="Qin Z."/>
            <person name="Dunham R."/>
            <person name="Li Z."/>
            <person name="Sonstegard T."/>
            <person name="Feng J."/>
            <person name="Danzmann R.G."/>
            <person name="Schroeder S."/>
            <person name="Scheffler B."/>
            <person name="Duke M.V."/>
            <person name="Ballard L."/>
            <person name="Kucuktas H."/>
            <person name="Kaltenboeck L."/>
            <person name="Liu H."/>
            <person name="Armbruster J."/>
            <person name="Xie Y."/>
            <person name="Kirby M.L."/>
            <person name="Tian Y."/>
            <person name="Flanagan M.E."/>
            <person name="Mu W."/>
            <person name="Waldbieser G.C."/>
        </authorList>
    </citation>
    <scope>NUCLEOTIDE SEQUENCE [LARGE SCALE GENOMIC DNA]</scope>
    <source>
        <strain evidence="3">SDA103</strain>
    </source>
</reference>